<sequence>MTSSGPGFISLQVRDLDVSAAFYEKHLGFTRQAGPPHAVVFATTPAAFAVRSALPGVDLDAIPELGAGVAIWLHTPDAQAVHDAMVAAGIRITAEPIDGPFGRTFTFADPDGYRITLHDRA</sequence>
<gene>
    <name evidence="2" type="ORF">NVV95_13090</name>
</gene>
<dbReference type="PROSITE" id="PS51819">
    <property type="entry name" value="VOC"/>
    <property type="match status" value="1"/>
</dbReference>
<evidence type="ECO:0000313" key="2">
    <source>
        <dbReference type="EMBL" id="MCS5715479.1"/>
    </source>
</evidence>
<dbReference type="EMBL" id="JANTEZ010000005">
    <property type="protein sequence ID" value="MCS5715479.1"/>
    <property type="molecule type" value="Genomic_DNA"/>
</dbReference>
<dbReference type="SUPFAM" id="SSF54593">
    <property type="entry name" value="Glyoxalase/Bleomycin resistance protein/Dihydroxybiphenyl dioxygenase"/>
    <property type="match status" value="1"/>
</dbReference>
<dbReference type="Pfam" id="PF00903">
    <property type="entry name" value="Glyoxalase"/>
    <property type="match status" value="1"/>
</dbReference>
<organism evidence="2 3">
    <name type="scientific">Herbiconiux gentiana</name>
    <dbReference type="NCBI Taxonomy" id="2970912"/>
    <lineage>
        <taxon>Bacteria</taxon>
        <taxon>Bacillati</taxon>
        <taxon>Actinomycetota</taxon>
        <taxon>Actinomycetes</taxon>
        <taxon>Micrococcales</taxon>
        <taxon>Microbacteriaceae</taxon>
        <taxon>Herbiconiux</taxon>
    </lineage>
</organism>
<proteinExistence type="predicted"/>
<dbReference type="InterPro" id="IPR037523">
    <property type="entry name" value="VOC_core"/>
</dbReference>
<evidence type="ECO:0000313" key="3">
    <source>
        <dbReference type="Proteomes" id="UP001165580"/>
    </source>
</evidence>
<evidence type="ECO:0000259" key="1">
    <source>
        <dbReference type="PROSITE" id="PS51819"/>
    </source>
</evidence>
<feature type="domain" description="VOC" evidence="1">
    <location>
        <begin position="5"/>
        <end position="120"/>
    </location>
</feature>
<reference evidence="2" key="1">
    <citation type="submission" date="2022-08" db="EMBL/GenBank/DDBJ databases">
        <authorList>
            <person name="Deng Y."/>
            <person name="Han X.-F."/>
            <person name="Zhang Y.-Q."/>
        </authorList>
    </citation>
    <scope>NUCLEOTIDE SEQUENCE</scope>
    <source>
        <strain evidence="2">CPCC 205716</strain>
    </source>
</reference>
<dbReference type="Gene3D" id="3.10.180.10">
    <property type="entry name" value="2,3-Dihydroxybiphenyl 1,2-Dioxygenase, domain 1"/>
    <property type="match status" value="1"/>
</dbReference>
<dbReference type="Proteomes" id="UP001165580">
    <property type="component" value="Unassembled WGS sequence"/>
</dbReference>
<comment type="caution">
    <text evidence="2">The sequence shown here is derived from an EMBL/GenBank/DDBJ whole genome shotgun (WGS) entry which is preliminary data.</text>
</comment>
<dbReference type="InterPro" id="IPR029068">
    <property type="entry name" value="Glyas_Bleomycin-R_OHBP_Dase"/>
</dbReference>
<protein>
    <submittedName>
        <fullName evidence="2">VOC family protein</fullName>
    </submittedName>
</protein>
<name>A0ABT2GGZ1_9MICO</name>
<accession>A0ABT2GGZ1</accession>
<dbReference type="InterPro" id="IPR004360">
    <property type="entry name" value="Glyas_Fos-R_dOase_dom"/>
</dbReference>
<dbReference type="RefSeq" id="WP_259486995.1">
    <property type="nucleotide sequence ID" value="NZ_JANTEZ010000005.1"/>
</dbReference>
<keyword evidence="3" id="KW-1185">Reference proteome</keyword>
<dbReference type="CDD" id="cd06587">
    <property type="entry name" value="VOC"/>
    <property type="match status" value="1"/>
</dbReference>